<dbReference type="Pfam" id="PF18953">
    <property type="entry name" value="SAP_new25"/>
    <property type="match status" value="1"/>
</dbReference>
<dbReference type="RefSeq" id="WP_249514049.1">
    <property type="nucleotide sequence ID" value="NZ_CP093366.1"/>
</dbReference>
<reference evidence="1" key="1">
    <citation type="journal article" date="2022" name="Int. J. Syst. Evol. Microbiol.">
        <title>Apilactobacillus apisilvae sp. nov., Nicolia spurrieriana gen. nov. sp. nov., Bombilactobacillus folatiphilus sp. nov. and Bombilactobacillus thymidiniphilus sp. nov., four new lactic acid bacterial isolates from stingless bees Tetragonula carbonaria and Austroplebeia australis.</title>
        <authorList>
            <person name="Oliphant S.A."/>
            <person name="Watson-Haigh N.S."/>
            <person name="Sumby K.M."/>
            <person name="Gardner J."/>
            <person name="Groom S."/>
            <person name="Jiranek V."/>
        </authorList>
    </citation>
    <scope>NUCLEOTIDE SEQUENCE</scope>
    <source>
        <strain evidence="1">SG4_D2</strain>
    </source>
</reference>
<dbReference type="Proteomes" id="UP000831495">
    <property type="component" value="Chromosome"/>
</dbReference>
<organism evidence="1 2">
    <name type="scientific">Bombilactobacillus folatiphilus</name>
    <dbReference type="NCBI Taxonomy" id="2923362"/>
    <lineage>
        <taxon>Bacteria</taxon>
        <taxon>Bacillati</taxon>
        <taxon>Bacillota</taxon>
        <taxon>Bacilli</taxon>
        <taxon>Lactobacillales</taxon>
        <taxon>Lactobacillaceae</taxon>
        <taxon>Bombilactobacillus</taxon>
    </lineage>
</organism>
<protein>
    <submittedName>
        <fullName evidence="1">SAP domain-containing protein</fullName>
    </submittedName>
</protein>
<proteinExistence type="predicted"/>
<keyword evidence="2" id="KW-1185">Reference proteome</keyword>
<gene>
    <name evidence="1" type="ORF">MOO45_06150</name>
</gene>
<evidence type="ECO:0000313" key="1">
    <source>
        <dbReference type="EMBL" id="UQS81781.1"/>
    </source>
</evidence>
<sequence length="210" mass="24521">MTTRPEFNAQLSSQTFSKFYWYKTELQQICRHYALPTYGTKAELTQYIYAFLDGTPPSAIHSVRHYRTKIKTALTTEQISLNTKLLHSGFALNNEARQFFANYFGVSHFSFRKSMAVKMREVARTNDTNTTVSDLIQALQAPSINTFTEQTYQWNHFVKDFCADPWSQNYKQSLKAAAILWRIVRDSDQPKVYQHELLVRYASSLKKFLK</sequence>
<accession>A0ABY4P8E0</accession>
<dbReference type="EMBL" id="CP093366">
    <property type="protein sequence ID" value="UQS81781.1"/>
    <property type="molecule type" value="Genomic_DNA"/>
</dbReference>
<name>A0ABY4P8E0_9LACO</name>
<evidence type="ECO:0000313" key="2">
    <source>
        <dbReference type="Proteomes" id="UP000831495"/>
    </source>
</evidence>